<proteinExistence type="predicted"/>
<dbReference type="EMBL" id="DS989854">
    <property type="protein sequence ID" value="EDX74170.1"/>
    <property type="molecule type" value="Genomic_DNA"/>
</dbReference>
<protein>
    <recommendedName>
        <fullName evidence="4">Peptidase C39-like domain-containing protein</fullName>
    </recommendedName>
</protein>
<reference evidence="2 3" key="1">
    <citation type="submission" date="2008-07" db="EMBL/GenBank/DDBJ databases">
        <authorList>
            <person name="Tandeau de Marsac N."/>
            <person name="Ferriera S."/>
            <person name="Johnson J."/>
            <person name="Kravitz S."/>
            <person name="Beeson K."/>
            <person name="Sutton G."/>
            <person name="Rogers Y.-H."/>
            <person name="Friedman R."/>
            <person name="Frazier M."/>
            <person name="Venter J.C."/>
        </authorList>
    </citation>
    <scope>NUCLEOTIDE SEQUENCE [LARGE SCALE GENOMIC DNA]</scope>
    <source>
        <strain evidence="2 3">PCC 7420</strain>
    </source>
</reference>
<sequence length="357" mass="39656">MFDDIFSTINNESGWDETMAIDEFATEGTLPPEMELSELESNWSESLDTDAANELATDTANQSENKSDEDVSLNTEVTDESATTITHQQDMESPEVESELSVGQETELTNQSAYDSWQEPAFKLPVEHLSNPESTTSDRESPELWMSDELLNKLQELDSMEWYHHRTNWTPDELFNGVGEPHLDAQFWQPQTDAASCAVVTQLEVCESLKGVKLPKDATCEFAEANGWYDPSTGTQQDALGKVLEAYGVETEQTYDATLVDIADALERGDKVIVALDGNEIWNPLRDASTGMPIEQVDAGHAVWVTGIHQSQDGSIKILLNDSLTTDGRMKVVDALDFLNAWRDFGNHLVIAQAPMK</sequence>
<dbReference type="STRING" id="118168.MC7420_4155"/>
<evidence type="ECO:0000256" key="1">
    <source>
        <dbReference type="SAM" id="MobiDB-lite"/>
    </source>
</evidence>
<evidence type="ECO:0000313" key="3">
    <source>
        <dbReference type="Proteomes" id="UP000003835"/>
    </source>
</evidence>
<evidence type="ECO:0008006" key="4">
    <source>
        <dbReference type="Google" id="ProtNLM"/>
    </source>
</evidence>
<feature type="compositionally biased region" description="Polar residues" evidence="1">
    <location>
        <begin position="72"/>
        <end position="88"/>
    </location>
</feature>
<name>B4VV92_9CYAN</name>
<dbReference type="AlphaFoldDB" id="B4VV92"/>
<keyword evidence="3" id="KW-1185">Reference proteome</keyword>
<dbReference type="Gene3D" id="3.90.70.10">
    <property type="entry name" value="Cysteine proteinases"/>
    <property type="match status" value="1"/>
</dbReference>
<evidence type="ECO:0000313" key="2">
    <source>
        <dbReference type="EMBL" id="EDX74170.1"/>
    </source>
</evidence>
<feature type="region of interest" description="Disordered" evidence="1">
    <location>
        <begin position="51"/>
        <end position="113"/>
    </location>
</feature>
<dbReference type="OrthoDB" id="461196at2"/>
<dbReference type="HOGENOM" id="CLU_775466_0_0_3"/>
<dbReference type="Proteomes" id="UP000003835">
    <property type="component" value="Unassembled WGS sequence"/>
</dbReference>
<dbReference type="eggNOG" id="COG3271">
    <property type="taxonomic scope" value="Bacteria"/>
</dbReference>
<dbReference type="RefSeq" id="WP_006102475.1">
    <property type="nucleotide sequence ID" value="NZ_DS989854.1"/>
</dbReference>
<feature type="compositionally biased region" description="Polar residues" evidence="1">
    <location>
        <begin position="101"/>
        <end position="113"/>
    </location>
</feature>
<accession>B4VV92</accession>
<organism evidence="2 3">
    <name type="scientific">Coleofasciculus chthonoplastes PCC 7420</name>
    <dbReference type="NCBI Taxonomy" id="118168"/>
    <lineage>
        <taxon>Bacteria</taxon>
        <taxon>Bacillati</taxon>
        <taxon>Cyanobacteriota</taxon>
        <taxon>Cyanophyceae</taxon>
        <taxon>Coleofasciculales</taxon>
        <taxon>Coleofasciculaceae</taxon>
        <taxon>Coleofasciculus</taxon>
    </lineage>
</organism>
<gene>
    <name evidence="2" type="ORF">MC7420_4155</name>
</gene>